<feature type="chain" id="PRO_5003211316" evidence="8">
    <location>
        <begin position="26"/>
        <end position="397"/>
    </location>
</feature>
<name>E6VU38_PSEA9</name>
<dbReference type="AlphaFoldDB" id="E6VU38"/>
<evidence type="ECO:0000256" key="3">
    <source>
        <dbReference type="ARBA" id="ARBA00022452"/>
    </source>
</evidence>
<dbReference type="RefSeq" id="WP_013514162.1">
    <property type="nucleotide sequence ID" value="NC_014844.1"/>
</dbReference>
<reference evidence="9 10" key="2">
    <citation type="journal article" date="2014" name="Genome Announc.">
        <title>Complete Genome Sequence of the Subsurface, Mesophilic Sulfate-Reducing Bacterium Desulfovibrio aespoeensis Aspo-2.</title>
        <authorList>
            <person name="Pedersen K."/>
            <person name="Bengtsson A."/>
            <person name="Edlund J."/>
            <person name="Rabe L."/>
            <person name="Hazen T."/>
            <person name="Chakraborty R."/>
            <person name="Goodwin L."/>
            <person name="Shapiro N."/>
        </authorList>
    </citation>
    <scope>NUCLEOTIDE SEQUENCE [LARGE SCALE GENOMIC DNA]</scope>
    <source>
        <strain evidence="10">ATCC 700646 / DSM 10631 / Aspo-2</strain>
    </source>
</reference>
<dbReference type="GO" id="GO:0015483">
    <property type="term" value="F:long-chain fatty acid transporting porin activity"/>
    <property type="evidence" value="ECO:0007669"/>
    <property type="project" value="TreeGrafter"/>
</dbReference>
<accession>E6VU38</accession>
<dbReference type="PANTHER" id="PTHR35093">
    <property type="entry name" value="OUTER MEMBRANE PROTEIN NMB0088-RELATED"/>
    <property type="match status" value="1"/>
</dbReference>
<dbReference type="OrthoDB" id="9922at2"/>
<keyword evidence="5 8" id="KW-0732">Signal</keyword>
<evidence type="ECO:0000256" key="4">
    <source>
        <dbReference type="ARBA" id="ARBA00022692"/>
    </source>
</evidence>
<keyword evidence="10" id="KW-1185">Reference proteome</keyword>
<dbReference type="eggNOG" id="COG2067">
    <property type="taxonomic scope" value="Bacteria"/>
</dbReference>
<evidence type="ECO:0000313" key="10">
    <source>
        <dbReference type="Proteomes" id="UP000002191"/>
    </source>
</evidence>
<feature type="signal peptide" evidence="8">
    <location>
        <begin position="1"/>
        <end position="25"/>
    </location>
</feature>
<dbReference type="Proteomes" id="UP000002191">
    <property type="component" value="Chromosome"/>
</dbReference>
<evidence type="ECO:0000256" key="7">
    <source>
        <dbReference type="ARBA" id="ARBA00023237"/>
    </source>
</evidence>
<gene>
    <name evidence="9" type="ordered locus">Daes_1217</name>
</gene>
<dbReference type="HOGENOM" id="CLU_035981_0_0_7"/>
<proteinExistence type="inferred from homology"/>
<reference evidence="10" key="1">
    <citation type="submission" date="2010-12" db="EMBL/GenBank/DDBJ databases">
        <title>Complete sequence of Desulfovibrio aespoeensis Aspo-2.</title>
        <authorList>
            <consortium name="US DOE Joint Genome Institute"/>
            <person name="Lucas S."/>
            <person name="Copeland A."/>
            <person name="Lapidus A."/>
            <person name="Cheng J.-F."/>
            <person name="Goodwin L."/>
            <person name="Pitluck S."/>
            <person name="Chertkov O."/>
            <person name="Misra M."/>
            <person name="Detter J.C."/>
            <person name="Han C."/>
            <person name="Tapia R."/>
            <person name="Land M."/>
            <person name="Hauser L."/>
            <person name="Kyrpides N."/>
            <person name="Ivanova N."/>
            <person name="Ovchinnikova G."/>
            <person name="Pedersen K."/>
            <person name="Jagevall S."/>
            <person name="Hazen T."/>
            <person name="Woyke T."/>
        </authorList>
    </citation>
    <scope>NUCLEOTIDE SEQUENCE [LARGE SCALE GENOMIC DNA]</scope>
    <source>
        <strain evidence="10">ATCC 700646 / DSM 10631 / Aspo-2</strain>
    </source>
</reference>
<dbReference type="InterPro" id="IPR005017">
    <property type="entry name" value="OMPP1/FadL/TodX"/>
</dbReference>
<dbReference type="KEGG" id="das:Daes_1217"/>
<keyword evidence="3" id="KW-1134">Transmembrane beta strand</keyword>
<keyword evidence="7" id="KW-0998">Cell outer membrane</keyword>
<dbReference type="PANTHER" id="PTHR35093:SF8">
    <property type="entry name" value="OUTER MEMBRANE PROTEIN NMB0088-RELATED"/>
    <property type="match status" value="1"/>
</dbReference>
<evidence type="ECO:0000313" key="9">
    <source>
        <dbReference type="EMBL" id="ADU62231.1"/>
    </source>
</evidence>
<protein>
    <submittedName>
        <fullName evidence="9">Membrane protein involved in aromatic hydrocarbon degradation</fullName>
    </submittedName>
</protein>
<sequence length="397" mass="43525" precursor="true">MKRAVIAVFCSLFVCLLATASSVHAGGFALYEWSNRGVAMATTGYAIAGDASVIATNPALMTKLEGSHALAGAVLISPQSTVVVDGHKNKTKANIYTVPHAYYTRQMESNENVWFGVGMFTRFGLGTHYQDDWTGKAKLQYVDLTSVSLNPNMAFKFSDDFSAAVGVEVLKGGIKLQRNIAGNIFSANTEGYAVGGNIGLHYDIDDQWAAGLTWRAPMHMVTEGSGQSNTASSATSGQTIEATLPGSYTLGIGYQPLDNWSWEFDVVHTRWDSVDAMDYSGILVASDQLHYKNTWRFQVGTEYWATDWFAMRFGYAYDQTPTRAGYSSFMLPCNDRQLFSTGLGLKGDKWTLDWSFMYVKAKERHGLGISNPLGGSYSVDFKDGKTWITGLSVGYDF</sequence>
<evidence type="ECO:0000256" key="8">
    <source>
        <dbReference type="SAM" id="SignalP"/>
    </source>
</evidence>
<dbReference type="EMBL" id="CP002431">
    <property type="protein sequence ID" value="ADU62231.1"/>
    <property type="molecule type" value="Genomic_DNA"/>
</dbReference>
<keyword evidence="4" id="KW-0812">Transmembrane</keyword>
<evidence type="ECO:0000256" key="5">
    <source>
        <dbReference type="ARBA" id="ARBA00022729"/>
    </source>
</evidence>
<evidence type="ECO:0000256" key="1">
    <source>
        <dbReference type="ARBA" id="ARBA00004571"/>
    </source>
</evidence>
<evidence type="ECO:0000256" key="2">
    <source>
        <dbReference type="ARBA" id="ARBA00008163"/>
    </source>
</evidence>
<dbReference type="Pfam" id="PF03349">
    <property type="entry name" value="Toluene_X"/>
    <property type="match status" value="1"/>
</dbReference>
<dbReference type="SUPFAM" id="SSF56935">
    <property type="entry name" value="Porins"/>
    <property type="match status" value="1"/>
</dbReference>
<organism evidence="9 10">
    <name type="scientific">Pseudodesulfovibrio aespoeensis (strain ATCC 700646 / DSM 10631 / Aspo-2)</name>
    <name type="common">Desulfovibrio aespoeensis</name>
    <dbReference type="NCBI Taxonomy" id="643562"/>
    <lineage>
        <taxon>Bacteria</taxon>
        <taxon>Pseudomonadati</taxon>
        <taxon>Thermodesulfobacteriota</taxon>
        <taxon>Desulfovibrionia</taxon>
        <taxon>Desulfovibrionales</taxon>
        <taxon>Desulfovibrionaceae</taxon>
    </lineage>
</organism>
<dbReference type="STRING" id="643562.Daes_1217"/>
<comment type="subcellular location">
    <subcellularLocation>
        <location evidence="1">Cell outer membrane</location>
        <topology evidence="1">Multi-pass membrane protein</topology>
    </subcellularLocation>
</comment>
<dbReference type="Gene3D" id="2.40.160.60">
    <property type="entry name" value="Outer membrane protein transport protein (OMPP1/FadL/TodX)"/>
    <property type="match status" value="1"/>
</dbReference>
<keyword evidence="6" id="KW-0472">Membrane</keyword>
<comment type="similarity">
    <text evidence="2">Belongs to the OmpP1/FadL family.</text>
</comment>
<dbReference type="GO" id="GO:0009279">
    <property type="term" value="C:cell outer membrane"/>
    <property type="evidence" value="ECO:0007669"/>
    <property type="project" value="UniProtKB-SubCell"/>
</dbReference>
<evidence type="ECO:0000256" key="6">
    <source>
        <dbReference type="ARBA" id="ARBA00023136"/>
    </source>
</evidence>